<dbReference type="PANTHER" id="PTHR30522">
    <property type="entry name" value="NUCLEOSIDE TRIPHOSPHATE PYROPHOSPHOHYDROLASE"/>
    <property type="match status" value="1"/>
</dbReference>
<dbReference type="NCBIfam" id="TIGR00444">
    <property type="entry name" value="mazG"/>
    <property type="match status" value="1"/>
</dbReference>
<dbReference type="CDD" id="cd11528">
    <property type="entry name" value="NTP-PPase_MazG_Nterm"/>
    <property type="match status" value="1"/>
</dbReference>
<dbReference type="CDD" id="cd11529">
    <property type="entry name" value="NTP-PPase_MazG_Cterm"/>
    <property type="match status" value="1"/>
</dbReference>
<dbReference type="FunFam" id="1.10.287.1080:FF:000001">
    <property type="entry name" value="Nucleoside triphosphate pyrophosphohydrolase"/>
    <property type="match status" value="1"/>
</dbReference>
<evidence type="ECO:0000313" key="2">
    <source>
        <dbReference type="EMBL" id="AFL72846.1"/>
    </source>
</evidence>
<gene>
    <name evidence="2" type="ordered locus">Thivi_0804</name>
</gene>
<dbReference type="STRING" id="765911.Thivi_0804"/>
<keyword evidence="3" id="KW-1185">Reference proteome</keyword>
<dbReference type="GO" id="GO:0046081">
    <property type="term" value="P:dUTP catabolic process"/>
    <property type="evidence" value="ECO:0007669"/>
    <property type="project" value="TreeGrafter"/>
</dbReference>
<dbReference type="Gene3D" id="1.10.287.1080">
    <property type="entry name" value="MazG-like"/>
    <property type="match status" value="2"/>
</dbReference>
<dbReference type="GO" id="GO:0046052">
    <property type="term" value="P:UTP catabolic process"/>
    <property type="evidence" value="ECO:0007669"/>
    <property type="project" value="TreeGrafter"/>
</dbReference>
<dbReference type="GO" id="GO:0046047">
    <property type="term" value="P:TTP catabolic process"/>
    <property type="evidence" value="ECO:0007669"/>
    <property type="project" value="TreeGrafter"/>
</dbReference>
<dbReference type="HOGENOM" id="CLU_038356_0_1_6"/>
<dbReference type="InterPro" id="IPR004518">
    <property type="entry name" value="MazG-like_dom"/>
</dbReference>
<dbReference type="GO" id="GO:0047429">
    <property type="term" value="F:nucleoside triphosphate diphosphatase activity"/>
    <property type="evidence" value="ECO:0007669"/>
    <property type="project" value="InterPro"/>
</dbReference>
<dbReference type="GO" id="GO:0006203">
    <property type="term" value="P:dGTP catabolic process"/>
    <property type="evidence" value="ECO:0007669"/>
    <property type="project" value="TreeGrafter"/>
</dbReference>
<dbReference type="eggNOG" id="COG3956">
    <property type="taxonomic scope" value="Bacteria"/>
</dbReference>
<dbReference type="GO" id="GO:0046076">
    <property type="term" value="P:dTTP catabolic process"/>
    <property type="evidence" value="ECO:0007669"/>
    <property type="project" value="TreeGrafter"/>
</dbReference>
<name>I3Y778_THIV6</name>
<dbReference type="SUPFAM" id="SSF101386">
    <property type="entry name" value="all-alpha NTP pyrophosphatases"/>
    <property type="match status" value="2"/>
</dbReference>
<accession>I3Y778</accession>
<dbReference type="Proteomes" id="UP000006062">
    <property type="component" value="Chromosome"/>
</dbReference>
<dbReference type="PANTHER" id="PTHR30522:SF0">
    <property type="entry name" value="NUCLEOSIDE TRIPHOSPHATE PYROPHOSPHOHYDROLASE"/>
    <property type="match status" value="1"/>
</dbReference>
<dbReference type="InterPro" id="IPR048015">
    <property type="entry name" value="NTP-PPase_MazG-like_N"/>
</dbReference>
<dbReference type="GO" id="GO:0046061">
    <property type="term" value="P:dATP catabolic process"/>
    <property type="evidence" value="ECO:0007669"/>
    <property type="project" value="TreeGrafter"/>
</dbReference>
<dbReference type="AlphaFoldDB" id="I3Y778"/>
<reference evidence="2 3" key="1">
    <citation type="submission" date="2012-06" db="EMBL/GenBank/DDBJ databases">
        <title>Complete sequence of Thiocystis violascens DSM 198.</title>
        <authorList>
            <consortium name="US DOE Joint Genome Institute"/>
            <person name="Lucas S."/>
            <person name="Han J."/>
            <person name="Lapidus A."/>
            <person name="Cheng J.-F."/>
            <person name="Goodwin L."/>
            <person name="Pitluck S."/>
            <person name="Peters L."/>
            <person name="Ovchinnikova G."/>
            <person name="Teshima H."/>
            <person name="Detter J.C."/>
            <person name="Han C."/>
            <person name="Tapia R."/>
            <person name="Land M."/>
            <person name="Hauser L."/>
            <person name="Kyrpides N."/>
            <person name="Ivanova N."/>
            <person name="Pagani I."/>
            <person name="Vogl K."/>
            <person name="Liu Z."/>
            <person name="Frigaard N.-U."/>
            <person name="Bryant D."/>
            <person name="Woyke T."/>
        </authorList>
    </citation>
    <scope>NUCLEOTIDE SEQUENCE [LARGE SCALE GENOMIC DNA]</scope>
    <source>
        <strain evidence="3">ATCC 17096 / DSM 198 / 6111</strain>
    </source>
</reference>
<dbReference type="NCBIfam" id="NF007113">
    <property type="entry name" value="PRK09562.1"/>
    <property type="match status" value="1"/>
</dbReference>
<dbReference type="Pfam" id="PF03819">
    <property type="entry name" value="MazG"/>
    <property type="match status" value="1"/>
</dbReference>
<sequence>MNESMNQSASLDDLIAIMARLRDPDGGCPWDLRQTFRTILPFTLEEAYEVAEAIEQDDMSALREELGDLLLQVVFHARMAEEQGSFVLQQVIQSICDKMIRRHPHVFGTANLPNPEAVHANWEREKALERSAKHDGKTVGLMAGVAHALPALVRAEKLQRRAARVGFDWDAIDGVFDKVIEELDECRETLAEPADPGARVHEIGDLLFSCVNLARHMGVDAEQALRTANRRFERRFGQIEAALHARGLEPSLAMRDEMERLWSLAKTEEC</sequence>
<organism evidence="2 3">
    <name type="scientific">Thiocystis violascens (strain ATCC 17096 / DSM 198 / 6111)</name>
    <name type="common">Chromatium violascens</name>
    <dbReference type="NCBI Taxonomy" id="765911"/>
    <lineage>
        <taxon>Bacteria</taxon>
        <taxon>Pseudomonadati</taxon>
        <taxon>Pseudomonadota</taxon>
        <taxon>Gammaproteobacteria</taxon>
        <taxon>Chromatiales</taxon>
        <taxon>Chromatiaceae</taxon>
        <taxon>Thiocystis</taxon>
    </lineage>
</organism>
<feature type="domain" description="NTP pyrophosphohydrolase MazG-like" evidence="1">
    <location>
        <begin position="34"/>
        <end position="107"/>
    </location>
</feature>
<dbReference type="InterPro" id="IPR048011">
    <property type="entry name" value="NTP-PPase_MazG-like_C"/>
</dbReference>
<evidence type="ECO:0000259" key="1">
    <source>
        <dbReference type="Pfam" id="PF03819"/>
    </source>
</evidence>
<dbReference type="GO" id="GO:0006950">
    <property type="term" value="P:response to stress"/>
    <property type="evidence" value="ECO:0007669"/>
    <property type="project" value="UniProtKB-ARBA"/>
</dbReference>
<dbReference type="EMBL" id="CP003154">
    <property type="protein sequence ID" value="AFL72846.1"/>
    <property type="molecule type" value="Genomic_DNA"/>
</dbReference>
<dbReference type="RefSeq" id="WP_014777337.1">
    <property type="nucleotide sequence ID" value="NC_018012.1"/>
</dbReference>
<protein>
    <submittedName>
        <fullName evidence="2">MazG family protein</fullName>
    </submittedName>
</protein>
<dbReference type="KEGG" id="tvi:Thivi_0804"/>
<dbReference type="InterPro" id="IPR011551">
    <property type="entry name" value="NTP_PyrPHydrolase_MazG"/>
</dbReference>
<proteinExistence type="predicted"/>
<evidence type="ECO:0000313" key="3">
    <source>
        <dbReference type="Proteomes" id="UP000006062"/>
    </source>
</evidence>